<organism evidence="2 3">
    <name type="scientific">Parapusillimonas granuli</name>
    <dbReference type="NCBI Taxonomy" id="380911"/>
    <lineage>
        <taxon>Bacteria</taxon>
        <taxon>Pseudomonadati</taxon>
        <taxon>Pseudomonadota</taxon>
        <taxon>Betaproteobacteria</taxon>
        <taxon>Burkholderiales</taxon>
        <taxon>Alcaligenaceae</taxon>
        <taxon>Parapusillimonas</taxon>
    </lineage>
</organism>
<dbReference type="EMBL" id="JACCEM010000018">
    <property type="protein sequence ID" value="NYT51890.1"/>
    <property type="molecule type" value="Genomic_DNA"/>
</dbReference>
<dbReference type="AlphaFoldDB" id="A0A853GAG8"/>
<dbReference type="InterPro" id="IPR005064">
    <property type="entry name" value="BUG"/>
</dbReference>
<evidence type="ECO:0008006" key="4">
    <source>
        <dbReference type="Google" id="ProtNLM"/>
    </source>
</evidence>
<name>A0A853GAG8_9BURK</name>
<dbReference type="RefSeq" id="WP_180158560.1">
    <property type="nucleotide sequence ID" value="NZ_JACCEM010000018.1"/>
</dbReference>
<dbReference type="PANTHER" id="PTHR42928:SF5">
    <property type="entry name" value="BLR1237 PROTEIN"/>
    <property type="match status" value="1"/>
</dbReference>
<evidence type="ECO:0000313" key="3">
    <source>
        <dbReference type="Proteomes" id="UP000559809"/>
    </source>
</evidence>
<evidence type="ECO:0000256" key="1">
    <source>
        <dbReference type="ARBA" id="ARBA00006987"/>
    </source>
</evidence>
<comment type="similarity">
    <text evidence="1">Belongs to the UPF0065 (bug) family.</text>
</comment>
<evidence type="ECO:0000313" key="2">
    <source>
        <dbReference type="EMBL" id="NYT51890.1"/>
    </source>
</evidence>
<dbReference type="Gene3D" id="3.40.190.10">
    <property type="entry name" value="Periplasmic binding protein-like II"/>
    <property type="match status" value="1"/>
</dbReference>
<gene>
    <name evidence="2" type="ORF">H0A72_21500</name>
</gene>
<dbReference type="PANTHER" id="PTHR42928">
    <property type="entry name" value="TRICARBOXYLATE-BINDING PROTEIN"/>
    <property type="match status" value="1"/>
</dbReference>
<accession>A0A853GAG8</accession>
<proteinExistence type="inferred from homology"/>
<sequence>MPFGLVQIMQSGSGIGQQTDAGLGNVDFACRADEQLGAHLRFKFIIPNLAYDPLTSFTPISMLYRNTLVLAVNNDFRIDSLPALVDDANKNPGKLTFGTPGVGTPHQLVGELIKEKAGIDMMHVPYKGSGQIMTDLVGGHINLAVSAQAAALEMYRAGKVKILATADKERSRQLPEVPAVSETFPDFDVAGWGGKAMGERTL</sequence>
<dbReference type="Proteomes" id="UP000559809">
    <property type="component" value="Unassembled WGS sequence"/>
</dbReference>
<keyword evidence="3" id="KW-1185">Reference proteome</keyword>
<dbReference type="Gene3D" id="3.40.190.150">
    <property type="entry name" value="Bordetella uptake gene, domain 1"/>
    <property type="match status" value="1"/>
</dbReference>
<dbReference type="SUPFAM" id="SSF53850">
    <property type="entry name" value="Periplasmic binding protein-like II"/>
    <property type="match status" value="1"/>
</dbReference>
<dbReference type="Pfam" id="PF03401">
    <property type="entry name" value="TctC"/>
    <property type="match status" value="1"/>
</dbReference>
<reference evidence="2 3" key="1">
    <citation type="submission" date="2020-07" db="EMBL/GenBank/DDBJ databases">
        <title>Taxonomic revisions and descriptions of new bacterial species based on genomic comparisons in the high-G+C-content subgroup of the family Alcaligenaceae.</title>
        <authorList>
            <person name="Szabo A."/>
            <person name="Felfoldi T."/>
        </authorList>
    </citation>
    <scope>NUCLEOTIDE SEQUENCE [LARGE SCALE GENOMIC DNA]</scope>
    <source>
        <strain evidence="2 3">LMG 24012</strain>
    </source>
</reference>
<dbReference type="InterPro" id="IPR042100">
    <property type="entry name" value="Bug_dom1"/>
</dbReference>
<comment type="caution">
    <text evidence="2">The sequence shown here is derived from an EMBL/GenBank/DDBJ whole genome shotgun (WGS) entry which is preliminary data.</text>
</comment>
<protein>
    <recommendedName>
        <fullName evidence="4">Tripartite tricarboxylate transporter substrate binding protein</fullName>
    </recommendedName>
</protein>